<comment type="caution">
    <text evidence="1">The sequence shown here is derived from an EMBL/GenBank/DDBJ whole genome shotgun (WGS) entry which is preliminary data.</text>
</comment>
<dbReference type="RefSeq" id="WP_047884995.1">
    <property type="nucleotide sequence ID" value="NZ_CP071326.1"/>
</dbReference>
<dbReference type="EMBL" id="LDOU01000007">
    <property type="protein sequence ID" value="KLV09906.1"/>
    <property type="molecule type" value="Genomic_DNA"/>
</dbReference>
<accession>A0A0J1HE60</accession>
<organism evidence="1 2">
    <name type="scientific">Photobacterium ganghwense</name>
    <dbReference type="NCBI Taxonomy" id="320778"/>
    <lineage>
        <taxon>Bacteria</taxon>
        <taxon>Pseudomonadati</taxon>
        <taxon>Pseudomonadota</taxon>
        <taxon>Gammaproteobacteria</taxon>
        <taxon>Vibrionales</taxon>
        <taxon>Vibrionaceae</taxon>
        <taxon>Photobacterium</taxon>
    </lineage>
</organism>
<dbReference type="STRING" id="320778.ABT57_09535"/>
<gene>
    <name evidence="1" type="ORF">ABT57_09535</name>
</gene>
<reference evidence="1 2" key="1">
    <citation type="submission" date="2015-05" db="EMBL/GenBank/DDBJ databases">
        <title>Photobacterium galathea sp. nov.</title>
        <authorList>
            <person name="Machado H."/>
            <person name="Gram L."/>
        </authorList>
    </citation>
    <scope>NUCLEOTIDE SEQUENCE [LARGE SCALE GENOMIC DNA]</scope>
    <source>
        <strain evidence="1 2">DSM 22954</strain>
    </source>
</reference>
<name>A0A0J1HE60_9GAMM</name>
<sequence>MCLNPLFSAYRGELYGIAFFTAFAQQYSDDTHINKWQLLIQVEEVTAKLLKNGLTPLGMGCPQADPEMENKGVKDAENWLHLSWPALLDTLIPWVEPYAVRYRRQADDATDHHDLYALVRDHEDAILNFLQAEKARPGTGLPYLQHFLTTYAPQAVVS</sequence>
<dbReference type="Proteomes" id="UP000035909">
    <property type="component" value="Unassembled WGS sequence"/>
</dbReference>
<protein>
    <submittedName>
        <fullName evidence="1">Uncharacterized protein</fullName>
    </submittedName>
</protein>
<proteinExistence type="predicted"/>
<evidence type="ECO:0000313" key="2">
    <source>
        <dbReference type="Proteomes" id="UP000035909"/>
    </source>
</evidence>
<dbReference type="PATRIC" id="fig|320778.3.peg.2078"/>
<evidence type="ECO:0000313" key="1">
    <source>
        <dbReference type="EMBL" id="KLV09906.1"/>
    </source>
</evidence>
<keyword evidence="2" id="KW-1185">Reference proteome</keyword>
<dbReference type="AlphaFoldDB" id="A0A0J1HE60"/>